<sequence length="409" mass="46768">MRKLLLVGLLVLFTITVLSVEIVFWYPLSGTKGQVLKEIVERFDKAHPDIKVKLVYTGKYRETAQKVMSALVTKSLPNGGIIPAGPIFTGAYGNYKILEYMLYDPDFDISDFYDVAWDYAKYKGRICAIPYNISTPVLIYNKKLMEEAGLDPNRPPETWEELLEYAKKITKDLNGDGEPDVWGLNIKDTPWLFKAMLFQNDCEIIDADTMTPLFDGPKGVEAAAFWKKLIDEKAMPVGMHNLADKQFISGTLGFYMGSSSRIGKWCGKLPFEVGVAFLPKKVKRAIPIGGAVLVMFPHSKEEDDAMWKLIKWLVSPENLGEFCIKTGYIPIRESVLEVPEVKKFMEENPDYRVAFEQMKYGKAYWHFEQMGTMDYLLYEYLDKIERGILTPEEAMKEAAEKLKKEIENE</sequence>
<dbReference type="eggNOG" id="COG1653">
    <property type="taxonomic scope" value="Bacteria"/>
</dbReference>
<reference evidence="1 2" key="1">
    <citation type="submission" date="2009-06" db="EMBL/GenBank/DDBJ databases">
        <title>Complete sequence of Thermotogales bacterium TBF 19.5.1.</title>
        <authorList>
            <consortium name="US DOE Joint Genome Institute"/>
            <person name="Lucas S."/>
            <person name="Copeland A."/>
            <person name="Lapidus A."/>
            <person name="Glavina del Rio T."/>
            <person name="Tice H."/>
            <person name="Bruce D."/>
            <person name="Goodwin L."/>
            <person name="Pitluck S."/>
            <person name="Chertkov O."/>
            <person name="Brettin T."/>
            <person name="Detter J.C."/>
            <person name="Han C."/>
            <person name="Schmutz J."/>
            <person name="Larimer F."/>
            <person name="Land M."/>
            <person name="Hauser L."/>
            <person name="Kyrpides N."/>
            <person name="Ovchinnikova G."/>
            <person name="Noll K."/>
        </authorList>
    </citation>
    <scope>NUCLEOTIDE SEQUENCE [LARGE SCALE GENOMIC DNA]</scope>
    <source>
        <strain evidence="2">ATCC BAA-1733 / DSM 21960 / TBF 19.5.1</strain>
    </source>
</reference>
<name>C5CGY0_KOSOT</name>
<dbReference type="PANTHER" id="PTHR43649:SF12">
    <property type="entry name" value="DIACETYLCHITOBIOSE BINDING PROTEIN DASA"/>
    <property type="match status" value="1"/>
</dbReference>
<accession>C5CGY0</accession>
<dbReference type="Proteomes" id="UP000002382">
    <property type="component" value="Chromosome"/>
</dbReference>
<dbReference type="CDD" id="cd14748">
    <property type="entry name" value="PBP2_UgpB"/>
    <property type="match status" value="1"/>
</dbReference>
<dbReference type="AlphaFoldDB" id="C5CGY0"/>
<dbReference type="STRING" id="521045.Kole_0936"/>
<evidence type="ECO:0000313" key="2">
    <source>
        <dbReference type="Proteomes" id="UP000002382"/>
    </source>
</evidence>
<dbReference type="EMBL" id="CP001634">
    <property type="protein sequence ID" value="ACR79645.1"/>
    <property type="molecule type" value="Genomic_DNA"/>
</dbReference>
<protein>
    <submittedName>
        <fullName evidence="1">Extracellular solute-binding protein family 1</fullName>
    </submittedName>
</protein>
<gene>
    <name evidence="1" type="ordered locus">Kole_0936</name>
</gene>
<dbReference type="Pfam" id="PF13416">
    <property type="entry name" value="SBP_bac_8"/>
    <property type="match status" value="1"/>
</dbReference>
<dbReference type="KEGG" id="kol:Kole_0936"/>
<dbReference type="OrthoDB" id="39544at2"/>
<dbReference type="InterPro" id="IPR050490">
    <property type="entry name" value="Bact_solute-bd_prot1"/>
</dbReference>
<reference evidence="1 2" key="2">
    <citation type="journal article" date="2011" name="J. Bacteriol.">
        <title>Genome Sequence of Kosmotoga olearia Strain TBF 19.5.1, a Thermophilic Bacterium with a Wide Growth Temperature Range, Isolated from the Troll B Oil Platform in the North Sea.</title>
        <authorList>
            <person name="Swithers K.S."/>
            <person name="Dipippo J.L."/>
            <person name="Bruce D.C."/>
            <person name="Detter C."/>
            <person name="Tapia R."/>
            <person name="Han S."/>
            <person name="Goodwin L.A."/>
            <person name="Han J."/>
            <person name="Woyke T."/>
            <person name="Pitluck S."/>
            <person name="Pennacchio L."/>
            <person name="Nolan M."/>
            <person name="Mikhailova N."/>
            <person name="Land M.L."/>
            <person name="Nesbo C.L."/>
            <person name="Gogarten J.P."/>
            <person name="Noll K.M."/>
        </authorList>
    </citation>
    <scope>NUCLEOTIDE SEQUENCE [LARGE SCALE GENOMIC DNA]</scope>
    <source>
        <strain evidence="2">ATCC BAA-1733 / DSM 21960 / TBF 19.5.1</strain>
    </source>
</reference>
<organism evidence="1 2">
    <name type="scientific">Kosmotoga olearia (strain ATCC BAA-1733 / DSM 21960 / TBF 19.5.1)</name>
    <dbReference type="NCBI Taxonomy" id="521045"/>
    <lineage>
        <taxon>Bacteria</taxon>
        <taxon>Thermotogati</taxon>
        <taxon>Thermotogota</taxon>
        <taxon>Thermotogae</taxon>
        <taxon>Kosmotogales</taxon>
        <taxon>Kosmotogaceae</taxon>
        <taxon>Kosmotoga</taxon>
    </lineage>
</organism>
<proteinExistence type="predicted"/>
<dbReference type="RefSeq" id="WP_015868307.1">
    <property type="nucleotide sequence ID" value="NC_012785.1"/>
</dbReference>
<dbReference type="SUPFAM" id="SSF53850">
    <property type="entry name" value="Periplasmic binding protein-like II"/>
    <property type="match status" value="1"/>
</dbReference>
<dbReference type="InterPro" id="IPR006059">
    <property type="entry name" value="SBP"/>
</dbReference>
<keyword evidence="2" id="KW-1185">Reference proteome</keyword>
<evidence type="ECO:0000313" key="1">
    <source>
        <dbReference type="EMBL" id="ACR79645.1"/>
    </source>
</evidence>
<dbReference type="HOGENOM" id="CLU_031285_3_1_0"/>
<dbReference type="Gene3D" id="3.40.190.10">
    <property type="entry name" value="Periplasmic binding protein-like II"/>
    <property type="match status" value="2"/>
</dbReference>
<dbReference type="PANTHER" id="PTHR43649">
    <property type="entry name" value="ARABINOSE-BINDING PROTEIN-RELATED"/>
    <property type="match status" value="1"/>
</dbReference>